<evidence type="ECO:0000313" key="6">
    <source>
        <dbReference type="EMBL" id="MDT2602222.1"/>
    </source>
</evidence>
<proteinExistence type="predicted"/>
<feature type="domain" description="GHMP kinase N-terminal" evidence="5">
    <location>
        <begin position="59"/>
        <end position="122"/>
    </location>
</feature>
<dbReference type="Gene3D" id="3.30.230.10">
    <property type="match status" value="1"/>
</dbReference>
<keyword evidence="7" id="KW-1185">Reference proteome</keyword>
<evidence type="ECO:0000256" key="3">
    <source>
        <dbReference type="ARBA" id="ARBA00022777"/>
    </source>
</evidence>
<dbReference type="InterPro" id="IPR006204">
    <property type="entry name" value="GHMP_kinase_N_dom"/>
</dbReference>
<organism evidence="6 7">
    <name type="scientific">Enterococcus hulanensis</name>
    <dbReference type="NCBI Taxonomy" id="2559929"/>
    <lineage>
        <taxon>Bacteria</taxon>
        <taxon>Bacillati</taxon>
        <taxon>Bacillota</taxon>
        <taxon>Bacilli</taxon>
        <taxon>Lactobacillales</taxon>
        <taxon>Enterococcaceae</taxon>
        <taxon>Enterococcus</taxon>
    </lineage>
</organism>
<keyword evidence="2" id="KW-0547">Nucleotide-binding</keyword>
<evidence type="ECO:0000259" key="5">
    <source>
        <dbReference type="Pfam" id="PF00288"/>
    </source>
</evidence>
<sequence length="329" mass="36838">MRVTASCPGSCGELIQGWLGDSQKLVSYGIDRFSNVTISPGSSFELDHSKAKEALQRTLVHFDLPDTESKNISLSIDSELPVAKGMASSTADIAATCQAVAAFLGKTISMEEIIEICLAIERTDSILFPTLTLFEQKDGLVREESGWAPHFYVVVLEPKKTVTTEAFHSKETDRLFYQQRAQFKKVYLHYVKAVKERSVKLLGEAAVQSAILNQKILPKPYFSELLKLQHQHQWLGVNVAHSGSVIGIMVETQEEIDTVLTAIQRSELNRCYSKVSVHQSCYQGVQLKEARGNDEEADGRRSFQRLRKNDDNTWFDEAFTESRVSNSAL</sequence>
<dbReference type="PANTHER" id="PTHR43527:SF1">
    <property type="entry name" value="L-THREONINE KINASE"/>
    <property type="match status" value="1"/>
</dbReference>
<keyword evidence="1" id="KW-0808">Transferase</keyword>
<protein>
    <recommendedName>
        <fullName evidence="5">GHMP kinase N-terminal domain-containing protein</fullName>
    </recommendedName>
</protein>
<name>A0ABU3F5N1_9ENTE</name>
<evidence type="ECO:0000256" key="1">
    <source>
        <dbReference type="ARBA" id="ARBA00022679"/>
    </source>
</evidence>
<comment type="caution">
    <text evidence="6">The sequence shown here is derived from an EMBL/GenBank/DDBJ whole genome shotgun (WGS) entry which is preliminary data.</text>
</comment>
<evidence type="ECO:0000256" key="4">
    <source>
        <dbReference type="ARBA" id="ARBA00022840"/>
    </source>
</evidence>
<dbReference type="InterPro" id="IPR020568">
    <property type="entry name" value="Ribosomal_Su5_D2-typ_SF"/>
</dbReference>
<dbReference type="Pfam" id="PF00288">
    <property type="entry name" value="GHMP_kinases_N"/>
    <property type="match status" value="1"/>
</dbReference>
<dbReference type="SUPFAM" id="SSF54211">
    <property type="entry name" value="Ribosomal protein S5 domain 2-like"/>
    <property type="match status" value="1"/>
</dbReference>
<dbReference type="PANTHER" id="PTHR43527">
    <property type="entry name" value="4-DIPHOSPHOCYTIDYL-2-C-METHYL-D-ERYTHRITOL KINASE, CHLOROPLASTIC"/>
    <property type="match status" value="1"/>
</dbReference>
<dbReference type="EMBL" id="JARPYI010000017">
    <property type="protein sequence ID" value="MDT2602222.1"/>
    <property type="molecule type" value="Genomic_DNA"/>
</dbReference>
<gene>
    <name evidence="6" type="ORF">P7D85_20890</name>
</gene>
<evidence type="ECO:0000313" key="7">
    <source>
        <dbReference type="Proteomes" id="UP001252875"/>
    </source>
</evidence>
<dbReference type="RefSeq" id="WP_311823499.1">
    <property type="nucleotide sequence ID" value="NZ_JARPYF010000016.1"/>
</dbReference>
<reference evidence="6 7" key="1">
    <citation type="submission" date="2023-03" db="EMBL/GenBank/DDBJ databases">
        <authorList>
            <person name="Shen W."/>
            <person name="Cai J."/>
        </authorList>
    </citation>
    <scope>NUCLEOTIDE SEQUENCE [LARGE SCALE GENOMIC DNA]</scope>
    <source>
        <strain evidence="6 7">D6-4</strain>
    </source>
</reference>
<keyword evidence="4" id="KW-0067">ATP-binding</keyword>
<keyword evidence="3" id="KW-0418">Kinase</keyword>
<accession>A0ABU3F5N1</accession>
<evidence type="ECO:0000256" key="2">
    <source>
        <dbReference type="ARBA" id="ARBA00022741"/>
    </source>
</evidence>
<dbReference type="InterPro" id="IPR014721">
    <property type="entry name" value="Ribsml_uS5_D2-typ_fold_subgr"/>
</dbReference>
<dbReference type="Proteomes" id="UP001252875">
    <property type="component" value="Unassembled WGS sequence"/>
</dbReference>